<dbReference type="Proteomes" id="UP001515683">
    <property type="component" value="Unassembled WGS sequence"/>
</dbReference>
<organism evidence="1 2">
    <name type="scientific">Candidatus Pantoea multigeneris</name>
    <dbReference type="NCBI Taxonomy" id="2608357"/>
    <lineage>
        <taxon>Bacteria</taxon>
        <taxon>Pseudomonadati</taxon>
        <taxon>Pseudomonadota</taxon>
        <taxon>Gammaproteobacteria</taxon>
        <taxon>Enterobacterales</taxon>
        <taxon>Erwiniaceae</taxon>
        <taxon>Pantoea</taxon>
    </lineage>
</organism>
<reference evidence="1 2" key="1">
    <citation type="journal article" date="2019" name="bioRxiv">
        <title>Bacteria contribute to plant secondary compound degradation in a generalist herbivore system.</title>
        <authorList>
            <person name="Francoeur C.B."/>
            <person name="Khadempour L."/>
            <person name="Moreira-Soto R.D."/>
            <person name="Gotting K."/>
            <person name="Book A.J."/>
            <person name="Pinto-Tomas A.A."/>
            <person name="Keefover-Ring K."/>
            <person name="Currie C.R."/>
        </authorList>
    </citation>
    <scope>NUCLEOTIDE SEQUENCE [LARGE SCALE GENOMIC DNA]</scope>
    <source>
        <strain evidence="1">Acro-835</strain>
    </source>
</reference>
<dbReference type="EMBL" id="VWXF01000007">
    <property type="protein sequence ID" value="NIF23297.1"/>
    <property type="molecule type" value="Genomic_DNA"/>
</dbReference>
<proteinExistence type="predicted"/>
<evidence type="ECO:0000313" key="1">
    <source>
        <dbReference type="EMBL" id="NIF23297.1"/>
    </source>
</evidence>
<evidence type="ECO:0000313" key="2">
    <source>
        <dbReference type="Proteomes" id="UP001515683"/>
    </source>
</evidence>
<keyword evidence="2" id="KW-1185">Reference proteome</keyword>
<protein>
    <submittedName>
        <fullName evidence="1">Uncharacterized protein</fullName>
    </submittedName>
</protein>
<gene>
    <name evidence="1" type="ORF">F3J40_17070</name>
</gene>
<dbReference type="RefSeq" id="WP_167016486.1">
    <property type="nucleotide sequence ID" value="NZ_VWXF01000007.1"/>
</dbReference>
<accession>A0ABX0RFT3</accession>
<sequence length="80" mass="8734">MSSNSIGSVKRIDEVLNESFNTAYENINSALAARRDNPLSPSAAVDFQFALLNASNTFNARSGYSGMNFTLQKKILESIN</sequence>
<name>A0ABX0RFT3_9GAMM</name>
<comment type="caution">
    <text evidence="1">The sequence shown here is derived from an EMBL/GenBank/DDBJ whole genome shotgun (WGS) entry which is preliminary data.</text>
</comment>